<dbReference type="SUPFAM" id="SSF53098">
    <property type="entry name" value="Ribonuclease H-like"/>
    <property type="match status" value="1"/>
</dbReference>
<proteinExistence type="predicted"/>
<protein>
    <recommendedName>
        <fullName evidence="3">RNase H type-1 domain-containing protein</fullName>
    </recommendedName>
</protein>
<evidence type="ECO:0000313" key="1">
    <source>
        <dbReference type="EMBL" id="GMJ08372.1"/>
    </source>
</evidence>
<sequence>MPTWGVELSEFGVEYRPQKAIKAQVLADFVAECTFASQKTILPVENVDVSKETKEAHQHSSWTDEEQTTGTKPWTLHVDELVVFSREEEWPYVLKFAFTLSNSAIEYEALVAELELAARLKVSALQNFTDSQLVAKQLTDDYEACDETLLKHY</sequence>
<dbReference type="GO" id="GO:0003676">
    <property type="term" value="F:nucleic acid binding"/>
    <property type="evidence" value="ECO:0007669"/>
    <property type="project" value="InterPro"/>
</dbReference>
<comment type="caution">
    <text evidence="1">The sequence shown here is derived from an EMBL/GenBank/DDBJ whole genome shotgun (WGS) entry which is preliminary data.</text>
</comment>
<reference evidence="1" key="1">
    <citation type="submission" date="2023-05" db="EMBL/GenBank/DDBJ databases">
        <title>Genome and transcriptome analyses reveal genes involved in the formation of fine ridges on petal epidermal cells in Hibiscus trionum.</title>
        <authorList>
            <person name="Koshimizu S."/>
            <person name="Masuda S."/>
            <person name="Ishii T."/>
            <person name="Shirasu K."/>
            <person name="Hoshino A."/>
            <person name="Arita M."/>
        </authorList>
    </citation>
    <scope>NUCLEOTIDE SEQUENCE</scope>
    <source>
        <strain evidence="1">Hamamatsu line</strain>
    </source>
</reference>
<dbReference type="PANTHER" id="PTHR48475:SF2">
    <property type="entry name" value="RIBONUCLEASE H"/>
    <property type="match status" value="1"/>
</dbReference>
<dbReference type="Proteomes" id="UP001165190">
    <property type="component" value="Unassembled WGS sequence"/>
</dbReference>
<accession>A0A9W7J835</accession>
<keyword evidence="2" id="KW-1185">Reference proteome</keyword>
<dbReference type="AlphaFoldDB" id="A0A9W7J835"/>
<dbReference type="Gene3D" id="3.30.420.10">
    <property type="entry name" value="Ribonuclease H-like superfamily/Ribonuclease H"/>
    <property type="match status" value="1"/>
</dbReference>
<organism evidence="1 2">
    <name type="scientific">Hibiscus trionum</name>
    <name type="common">Flower of an hour</name>
    <dbReference type="NCBI Taxonomy" id="183268"/>
    <lineage>
        <taxon>Eukaryota</taxon>
        <taxon>Viridiplantae</taxon>
        <taxon>Streptophyta</taxon>
        <taxon>Embryophyta</taxon>
        <taxon>Tracheophyta</taxon>
        <taxon>Spermatophyta</taxon>
        <taxon>Magnoliopsida</taxon>
        <taxon>eudicotyledons</taxon>
        <taxon>Gunneridae</taxon>
        <taxon>Pentapetalae</taxon>
        <taxon>rosids</taxon>
        <taxon>malvids</taxon>
        <taxon>Malvales</taxon>
        <taxon>Malvaceae</taxon>
        <taxon>Malvoideae</taxon>
        <taxon>Hibiscus</taxon>
    </lineage>
</organism>
<dbReference type="InterPro" id="IPR036397">
    <property type="entry name" value="RNaseH_sf"/>
</dbReference>
<evidence type="ECO:0000313" key="2">
    <source>
        <dbReference type="Proteomes" id="UP001165190"/>
    </source>
</evidence>
<gene>
    <name evidence="1" type="ORF">HRI_004506400</name>
</gene>
<dbReference type="EMBL" id="BSYR01000051">
    <property type="protein sequence ID" value="GMJ08372.1"/>
    <property type="molecule type" value="Genomic_DNA"/>
</dbReference>
<evidence type="ECO:0008006" key="3">
    <source>
        <dbReference type="Google" id="ProtNLM"/>
    </source>
</evidence>
<name>A0A9W7J835_HIBTR</name>
<dbReference type="InterPro" id="IPR012337">
    <property type="entry name" value="RNaseH-like_sf"/>
</dbReference>
<dbReference type="PANTHER" id="PTHR48475">
    <property type="entry name" value="RIBONUCLEASE H"/>
    <property type="match status" value="1"/>
</dbReference>
<dbReference type="OrthoDB" id="1730596at2759"/>